<sequence length="92" mass="10484">MGIDNVVGSQLACINLSDNVQAWNDIPVIEPERIILDIPHIEINETSINAIKALKESDYTLALDDIAGNKKIAKIREYYSYRCTQIIIIRRR</sequence>
<protein>
    <submittedName>
        <fullName evidence="1">Uncharacterized protein</fullName>
    </submittedName>
</protein>
<name>A0A3B0WLH2_9ZZZZ</name>
<proteinExistence type="predicted"/>
<gene>
    <name evidence="1" type="ORF">MNBD_GAMMA07-470</name>
</gene>
<accession>A0A3B0WLH2</accession>
<evidence type="ECO:0000313" key="1">
    <source>
        <dbReference type="EMBL" id="VAW56848.1"/>
    </source>
</evidence>
<dbReference type="AlphaFoldDB" id="A0A3B0WLH2"/>
<dbReference type="EMBL" id="UOFF01000289">
    <property type="protein sequence ID" value="VAW56848.1"/>
    <property type="molecule type" value="Genomic_DNA"/>
</dbReference>
<reference evidence="1" key="1">
    <citation type="submission" date="2018-06" db="EMBL/GenBank/DDBJ databases">
        <authorList>
            <person name="Zhirakovskaya E."/>
        </authorList>
    </citation>
    <scope>NUCLEOTIDE SEQUENCE</scope>
</reference>
<organism evidence="1">
    <name type="scientific">hydrothermal vent metagenome</name>
    <dbReference type="NCBI Taxonomy" id="652676"/>
    <lineage>
        <taxon>unclassified sequences</taxon>
        <taxon>metagenomes</taxon>
        <taxon>ecological metagenomes</taxon>
    </lineage>
</organism>